<dbReference type="InterPro" id="IPR007822">
    <property type="entry name" value="LANC-like"/>
</dbReference>
<accession>A0A1I5TR97</accession>
<dbReference type="SUPFAM" id="SSF158745">
    <property type="entry name" value="LanC-like"/>
    <property type="match status" value="1"/>
</dbReference>
<reference evidence="1 2" key="1">
    <citation type="submission" date="2016-10" db="EMBL/GenBank/DDBJ databases">
        <authorList>
            <person name="de Groot N.N."/>
        </authorList>
    </citation>
    <scope>NUCLEOTIDE SEQUENCE [LARGE SCALE GENOMIC DNA]</scope>
    <source>
        <strain evidence="2">E92,LMG 26720,CCM 7988</strain>
    </source>
</reference>
<dbReference type="Gene3D" id="1.50.10.20">
    <property type="match status" value="1"/>
</dbReference>
<protein>
    <submittedName>
        <fullName evidence="1">Lanthionine synthetase C-like protein</fullName>
    </submittedName>
</protein>
<dbReference type="AlphaFoldDB" id="A0A1I5TR97"/>
<dbReference type="PRINTS" id="PR01950">
    <property type="entry name" value="LANCSUPER"/>
</dbReference>
<dbReference type="OrthoDB" id="6313827at2"/>
<dbReference type="Pfam" id="PF05147">
    <property type="entry name" value="LANC_like"/>
    <property type="match status" value="1"/>
</dbReference>
<dbReference type="GO" id="GO:0031179">
    <property type="term" value="P:peptide modification"/>
    <property type="evidence" value="ECO:0007669"/>
    <property type="project" value="InterPro"/>
</dbReference>
<dbReference type="SMART" id="SM01260">
    <property type="entry name" value="LANC_like"/>
    <property type="match status" value="1"/>
</dbReference>
<dbReference type="PANTHER" id="PTHR12736">
    <property type="entry name" value="LANC-LIKE PROTEIN"/>
    <property type="match status" value="1"/>
</dbReference>
<dbReference type="GO" id="GO:0005886">
    <property type="term" value="C:plasma membrane"/>
    <property type="evidence" value="ECO:0007669"/>
    <property type="project" value="TreeGrafter"/>
</dbReference>
<proteinExistence type="predicted"/>
<dbReference type="RefSeq" id="WP_092017360.1">
    <property type="nucleotide sequence ID" value="NZ_FOXH01000006.1"/>
</dbReference>
<name>A0A1I5TR97_9BACT</name>
<dbReference type="EMBL" id="FOXH01000006">
    <property type="protein sequence ID" value="SFP85602.1"/>
    <property type="molecule type" value="Genomic_DNA"/>
</dbReference>
<evidence type="ECO:0000313" key="2">
    <source>
        <dbReference type="Proteomes" id="UP000199306"/>
    </source>
</evidence>
<evidence type="ECO:0000313" key="1">
    <source>
        <dbReference type="EMBL" id="SFP85602.1"/>
    </source>
</evidence>
<dbReference type="Proteomes" id="UP000199306">
    <property type="component" value="Unassembled WGS sequence"/>
</dbReference>
<dbReference type="PRINTS" id="PR01955">
    <property type="entry name" value="LANCFRANKIA"/>
</dbReference>
<dbReference type="STRING" id="1079859.SAMN04515674_106167"/>
<gene>
    <name evidence="1" type="ORF">SAMN04515674_106167</name>
</gene>
<organism evidence="1 2">
    <name type="scientific">Pseudarcicella hirudinis</name>
    <dbReference type="NCBI Taxonomy" id="1079859"/>
    <lineage>
        <taxon>Bacteria</taxon>
        <taxon>Pseudomonadati</taxon>
        <taxon>Bacteroidota</taxon>
        <taxon>Cytophagia</taxon>
        <taxon>Cytophagales</taxon>
        <taxon>Flectobacillaceae</taxon>
        <taxon>Pseudarcicella</taxon>
    </lineage>
</organism>
<dbReference type="PANTHER" id="PTHR12736:SF25">
    <property type="entry name" value="LANC-LIKE PROTEIN GCL1"/>
    <property type="match status" value="1"/>
</dbReference>
<keyword evidence="2" id="KW-1185">Reference proteome</keyword>
<sequence length="394" mass="45008">MKEKAKDYINQINEILENSSCQSAGLMEGKSGLSLYYYVLYRVFREECYAQKSITLFNQACADPEEITMSDSLSYSLGFGKAGLNDLANYYKKEAFFEVSEGPDSNEILLLKAKELIQQHNFDYLKGSIGIMHYFLRRNPDEEARSYVKLLIDELLKEAGENNWGIYFESGDRDPNCKICFGLIHGMAGILIVLVKAYHYGAETEALKELILKTANFIMSYRQGVDILEGKYSFFPKYIDSDGKPHFNSRLAWSDGDLGVAFTLYKVNEILKSQSIAQMAEFTGLNTIMTFKNVLNRFNYRDIATKITDSNFKNGTAGVAHLYRKLYEMSGNRNYRESYEYWIGETLDYLSVELPNGHYKDKETSLLEGLPGIGLTLLSYISEEELNWGEILLL</sequence>